<comment type="caution">
    <text evidence="1">The sequence shown here is derived from an EMBL/GenBank/DDBJ whole genome shotgun (WGS) entry which is preliminary data.</text>
</comment>
<protein>
    <recommendedName>
        <fullName evidence="3">AB hydrolase-1 domain-containing protein</fullName>
    </recommendedName>
</protein>
<gene>
    <name evidence="1" type="ORF">EWM64_g6530</name>
</gene>
<evidence type="ECO:0000313" key="2">
    <source>
        <dbReference type="Proteomes" id="UP000298061"/>
    </source>
</evidence>
<dbReference type="OrthoDB" id="408373at2759"/>
<accession>A0A4Y9ZTE0</accession>
<proteinExistence type="predicted"/>
<organism evidence="1 2">
    <name type="scientific">Hericium alpestre</name>
    <dbReference type="NCBI Taxonomy" id="135208"/>
    <lineage>
        <taxon>Eukaryota</taxon>
        <taxon>Fungi</taxon>
        <taxon>Dikarya</taxon>
        <taxon>Basidiomycota</taxon>
        <taxon>Agaricomycotina</taxon>
        <taxon>Agaricomycetes</taxon>
        <taxon>Russulales</taxon>
        <taxon>Hericiaceae</taxon>
        <taxon>Hericium</taxon>
    </lineage>
</organism>
<dbReference type="STRING" id="135208.A0A4Y9ZTE0"/>
<keyword evidence="2" id="KW-1185">Reference proteome</keyword>
<dbReference type="EMBL" id="SFCI01000902">
    <property type="protein sequence ID" value="TFY77480.1"/>
    <property type="molecule type" value="Genomic_DNA"/>
</dbReference>
<sequence>MSSKLRPSGSLKKQLHSSDGCIIYAEATGNPLSPHVVLLHGMTLSGAVFDEFCQQQVLLHELYIPITPEAHTSKLYADDFIAVVHGFDLKRPVSVGWRVFLLSILNAAHIHSRSIRGLVLCDILEHVHPPPISGIVYLAATPTIAQFFAGSATPRLLSIISASSDPEQRPSVLRDFVDVCFVSDRGTAVPYTMRCTIAGMGALQPPEVPHSAFGRAQDPARRWAAVEACLPVRMLYGTGDAVMVGPEAEREVRRHATDVEVTVLEGFGHMVWWEAPAEIANAMVAFSRKMWRVLARALEFGVIIYSLA</sequence>
<dbReference type="Gene3D" id="3.40.50.1820">
    <property type="entry name" value="alpha/beta hydrolase"/>
    <property type="match status" value="1"/>
</dbReference>
<evidence type="ECO:0008006" key="3">
    <source>
        <dbReference type="Google" id="ProtNLM"/>
    </source>
</evidence>
<dbReference type="SUPFAM" id="SSF53474">
    <property type="entry name" value="alpha/beta-Hydrolases"/>
    <property type="match status" value="1"/>
</dbReference>
<name>A0A4Y9ZTE0_9AGAM</name>
<dbReference type="InterPro" id="IPR029058">
    <property type="entry name" value="AB_hydrolase_fold"/>
</dbReference>
<reference evidence="1 2" key="1">
    <citation type="submission" date="2019-02" db="EMBL/GenBank/DDBJ databases">
        <title>Genome sequencing of the rare red list fungi Hericium alpestre (H. flagellum).</title>
        <authorList>
            <person name="Buettner E."/>
            <person name="Kellner H."/>
        </authorList>
    </citation>
    <scope>NUCLEOTIDE SEQUENCE [LARGE SCALE GENOMIC DNA]</scope>
    <source>
        <strain evidence="1 2">DSM 108284</strain>
    </source>
</reference>
<evidence type="ECO:0000313" key="1">
    <source>
        <dbReference type="EMBL" id="TFY77480.1"/>
    </source>
</evidence>
<dbReference type="Proteomes" id="UP000298061">
    <property type="component" value="Unassembled WGS sequence"/>
</dbReference>
<dbReference type="AlphaFoldDB" id="A0A4Y9ZTE0"/>